<dbReference type="InterPro" id="IPR008918">
    <property type="entry name" value="HhH2"/>
</dbReference>
<dbReference type="PANTHER" id="PTHR42646">
    <property type="entry name" value="FLAP ENDONUCLEASE XNI"/>
    <property type="match status" value="1"/>
</dbReference>
<dbReference type="EMBL" id="CP034852">
    <property type="protein sequence ID" value="QCI26856.1"/>
    <property type="molecule type" value="Genomic_DNA"/>
</dbReference>
<dbReference type="Pfam" id="PF01367">
    <property type="entry name" value="5_3_exonuc"/>
    <property type="match status" value="1"/>
</dbReference>
<evidence type="ECO:0000313" key="5">
    <source>
        <dbReference type="EMBL" id="QCI26856.1"/>
    </source>
</evidence>
<keyword evidence="3" id="KW-0238">DNA-binding</keyword>
<accession>A0A4D6YA20</accession>
<dbReference type="InterPro" id="IPR020046">
    <property type="entry name" value="5-3_exonucl_a-hlix_arch_N"/>
</dbReference>
<sequence length="305" mass="35315">MINNHKKKVLIIDGHVYFYQSYYAYPLLKNDKGENCGAIYGFLKKIKTLILNFQPKKIIIVFDTPLPTFRHTLFSDYKSNRNKMPSLLQQQIIPLKSIILAMGIPIITLPHVEADDIIGTLTHLGSKKNETILICSNDNDMNQLINKNVIRINNKMKIIGIQEIKKKYEILPQYLPHVSALMGDKSDNIPGIYGIGKKIATILIKKFNTINILYENINIIKNMNIRGTLNIIKNLKEQKKTAFLSLKLVTINNKINIEKKWNELNCITPNIKLLNLFFKQYQFKSWLIDINNNFGLIRYIENIKV</sequence>
<gene>
    <name evidence="5" type="ORF">D9V80_01670</name>
</gene>
<feature type="domain" description="5'-3' exonuclease" evidence="4">
    <location>
        <begin position="7"/>
        <end position="267"/>
    </location>
</feature>
<proteinExistence type="predicted"/>
<keyword evidence="6" id="KW-1185">Reference proteome</keyword>
<dbReference type="InterPro" id="IPR002421">
    <property type="entry name" value="5-3_exonuclease"/>
</dbReference>
<dbReference type="GO" id="GO:0008409">
    <property type="term" value="F:5'-3' exonuclease activity"/>
    <property type="evidence" value="ECO:0007669"/>
    <property type="project" value="InterPro"/>
</dbReference>
<dbReference type="GO" id="GO:0017108">
    <property type="term" value="F:5'-flap endonuclease activity"/>
    <property type="evidence" value="ECO:0007669"/>
    <property type="project" value="InterPro"/>
</dbReference>
<dbReference type="PANTHER" id="PTHR42646:SF2">
    <property type="entry name" value="5'-3' EXONUCLEASE FAMILY PROTEIN"/>
    <property type="match status" value="1"/>
</dbReference>
<dbReference type="InterPro" id="IPR020045">
    <property type="entry name" value="DNA_polI_H3TH"/>
</dbReference>
<dbReference type="AlphaFoldDB" id="A0A4D6YA20"/>
<evidence type="ECO:0000313" key="6">
    <source>
        <dbReference type="Proteomes" id="UP000298782"/>
    </source>
</evidence>
<keyword evidence="2" id="KW-0378">Hydrolase</keyword>
<organism evidence="5 6">
    <name type="scientific">Buchnera aphidicola</name>
    <name type="common">Thelaxes californica</name>
    <dbReference type="NCBI Taxonomy" id="1315998"/>
    <lineage>
        <taxon>Bacteria</taxon>
        <taxon>Pseudomonadati</taxon>
        <taxon>Pseudomonadota</taxon>
        <taxon>Gammaproteobacteria</taxon>
        <taxon>Enterobacterales</taxon>
        <taxon>Erwiniaceae</taxon>
        <taxon>Buchnera</taxon>
    </lineage>
</organism>
<evidence type="ECO:0000256" key="3">
    <source>
        <dbReference type="ARBA" id="ARBA00023125"/>
    </source>
</evidence>
<dbReference type="FunFam" id="1.10.150.20:FF:000003">
    <property type="entry name" value="DNA polymerase I"/>
    <property type="match status" value="1"/>
</dbReference>
<keyword evidence="1" id="KW-0540">Nuclease</keyword>
<dbReference type="GO" id="GO:0003677">
    <property type="term" value="F:DNA binding"/>
    <property type="evidence" value="ECO:0007669"/>
    <property type="project" value="UniProtKB-KW"/>
</dbReference>
<name>A0A4D6YA20_9GAMM</name>
<reference evidence="5 6" key="2">
    <citation type="submission" date="2019-05" db="EMBL/GenBank/DDBJ databases">
        <title>Genome evolution of the obligate endosymbiont Buchnera aphidicola.</title>
        <authorList>
            <person name="Moran N.A."/>
        </authorList>
    </citation>
    <scope>NUCLEOTIDE SEQUENCE [LARGE SCALE GENOMIC DNA]</scope>
    <source>
        <strain evidence="5 6">Tca</strain>
    </source>
</reference>
<dbReference type="SMART" id="SM00279">
    <property type="entry name" value="HhH2"/>
    <property type="match status" value="1"/>
</dbReference>
<dbReference type="Pfam" id="PF02739">
    <property type="entry name" value="5_3_exonuc_N"/>
    <property type="match status" value="1"/>
</dbReference>
<dbReference type="RefSeq" id="WP_158353609.1">
    <property type="nucleotide sequence ID" value="NZ_CP034852.1"/>
</dbReference>
<dbReference type="InterPro" id="IPR029060">
    <property type="entry name" value="PIN-like_dom_sf"/>
</dbReference>
<dbReference type="InterPro" id="IPR036279">
    <property type="entry name" value="5-3_exonuclease_C_sf"/>
</dbReference>
<dbReference type="InterPro" id="IPR038969">
    <property type="entry name" value="FEN"/>
</dbReference>
<evidence type="ECO:0000256" key="1">
    <source>
        <dbReference type="ARBA" id="ARBA00022722"/>
    </source>
</evidence>
<dbReference type="SUPFAM" id="SSF88723">
    <property type="entry name" value="PIN domain-like"/>
    <property type="match status" value="1"/>
</dbReference>
<dbReference type="OrthoDB" id="9806424at2"/>
<dbReference type="Gene3D" id="1.10.150.20">
    <property type="entry name" value="5' to 3' exonuclease, C-terminal subdomain"/>
    <property type="match status" value="1"/>
</dbReference>
<protein>
    <recommendedName>
        <fullName evidence="4">5'-3' exonuclease domain-containing protein</fullName>
    </recommendedName>
</protein>
<dbReference type="SUPFAM" id="SSF47807">
    <property type="entry name" value="5' to 3' exonuclease, C-terminal subdomain"/>
    <property type="match status" value="1"/>
</dbReference>
<evidence type="ECO:0000259" key="4">
    <source>
        <dbReference type="SMART" id="SM00475"/>
    </source>
</evidence>
<dbReference type="SMART" id="SM00475">
    <property type="entry name" value="53EXOc"/>
    <property type="match status" value="1"/>
</dbReference>
<dbReference type="Proteomes" id="UP000298782">
    <property type="component" value="Chromosome"/>
</dbReference>
<reference evidence="5 6" key="1">
    <citation type="submission" date="2018-12" db="EMBL/GenBank/DDBJ databases">
        <authorList>
            <person name="Chong R.A."/>
        </authorList>
    </citation>
    <scope>NUCLEOTIDE SEQUENCE [LARGE SCALE GENOMIC DNA]</scope>
    <source>
        <strain evidence="5 6">Tca</strain>
    </source>
</reference>
<dbReference type="GO" id="GO:0033567">
    <property type="term" value="P:DNA replication, Okazaki fragment processing"/>
    <property type="evidence" value="ECO:0007669"/>
    <property type="project" value="InterPro"/>
</dbReference>
<dbReference type="CDD" id="cd09898">
    <property type="entry name" value="H3TH_53EXO"/>
    <property type="match status" value="1"/>
</dbReference>
<evidence type="ECO:0000256" key="2">
    <source>
        <dbReference type="ARBA" id="ARBA00022801"/>
    </source>
</evidence>
<dbReference type="CDD" id="cd09859">
    <property type="entry name" value="PIN_53EXO"/>
    <property type="match status" value="1"/>
</dbReference>
<dbReference type="Gene3D" id="3.40.50.1010">
    <property type="entry name" value="5'-nuclease"/>
    <property type="match status" value="1"/>
</dbReference>